<reference evidence="3" key="1">
    <citation type="submission" date="2019-09" db="EMBL/GenBank/DDBJ databases">
        <title>Whole genome sequencing of Microbacterium maritypicum.</title>
        <authorList>
            <person name="Lenchi N."/>
        </authorList>
    </citation>
    <scope>NUCLEOTIDE SEQUENCE [LARGE SCALE GENOMIC DNA]</scope>
    <source>
        <strain evidence="3">G1</strain>
    </source>
</reference>
<dbReference type="EMBL" id="WAAO01000001">
    <property type="protein sequence ID" value="KAB1867442.1"/>
    <property type="molecule type" value="Genomic_DNA"/>
</dbReference>
<evidence type="ECO:0000259" key="1">
    <source>
        <dbReference type="Pfam" id="PF13761"/>
    </source>
</evidence>
<evidence type="ECO:0000313" key="2">
    <source>
        <dbReference type="EMBL" id="KAB1867442.1"/>
    </source>
</evidence>
<keyword evidence="3" id="KW-1185">Reference proteome</keyword>
<dbReference type="GeneID" id="77476114"/>
<dbReference type="Pfam" id="PF13761">
    <property type="entry name" value="DUF4166"/>
    <property type="match status" value="1"/>
</dbReference>
<sequence>MTPVPQSPYARALGERIHDLHPRLRAYFEAVPDGAVGVGDGVFQSVGTPRRWIWPVLRLLERRGVVAAAWEHDVPFGIENRTIASRSIGERTFHFARGPWVMRDAVALTRHGRVVDELGEPGLVAACFDVDVADGALHLTSRAVGLRLGRLRLRLPRAFAPVVRLTERFDDALDRQRVDLTIDAPVLGRVYEYRGDFTYRIQHLEDREQHP</sequence>
<gene>
    <name evidence="2" type="ORF">F6A08_06605</name>
</gene>
<dbReference type="InterPro" id="IPR025311">
    <property type="entry name" value="DUF4166"/>
</dbReference>
<name>A0ABQ6VBH6_9MICO</name>
<evidence type="ECO:0000313" key="3">
    <source>
        <dbReference type="Proteomes" id="UP000478836"/>
    </source>
</evidence>
<accession>A0ABQ6VBH6</accession>
<feature type="domain" description="DUF4166" evidence="1">
    <location>
        <begin position="20"/>
        <end position="197"/>
    </location>
</feature>
<dbReference type="RefSeq" id="WP_151458957.1">
    <property type="nucleotide sequence ID" value="NZ_JAQEIV010000002.1"/>
</dbReference>
<comment type="caution">
    <text evidence="2">The sequence shown here is derived from an EMBL/GenBank/DDBJ whole genome shotgun (WGS) entry which is preliminary data.</text>
</comment>
<dbReference type="Proteomes" id="UP000478836">
    <property type="component" value="Unassembled WGS sequence"/>
</dbReference>
<protein>
    <submittedName>
        <fullName evidence="2">DUF4166 domain-containing protein</fullName>
    </submittedName>
</protein>
<proteinExistence type="predicted"/>
<organism evidence="2 3">
    <name type="scientific">Microbacterium algeriense</name>
    <dbReference type="NCBI Taxonomy" id="2615184"/>
    <lineage>
        <taxon>Bacteria</taxon>
        <taxon>Bacillati</taxon>
        <taxon>Actinomycetota</taxon>
        <taxon>Actinomycetes</taxon>
        <taxon>Micrococcales</taxon>
        <taxon>Microbacteriaceae</taxon>
        <taxon>Microbacterium</taxon>
    </lineage>
</organism>